<gene>
    <name evidence="3" type="primary">LOC108560405</name>
</gene>
<sequence length="187" mass="19861">MGCASSNPLVEGGKNIVDNVKETKDNAVAVGEKAMQDAGEVVNSGMDHVKHAVESGLNTAQNSIGTFVNSIENTISTTKSSATNAAENIANKTTESLEEAISDAKTVLVGDDDIHKDLDTLSTTATIDKLEDDTKHEFGESVEQVKTGVTETLHVEDIEQTTDDTMVNTETKEEVVSPPAKEAKPEE</sequence>
<evidence type="ECO:0000256" key="1">
    <source>
        <dbReference type="SAM" id="MobiDB-lite"/>
    </source>
</evidence>
<feature type="compositionally biased region" description="Basic and acidic residues" evidence="1">
    <location>
        <begin position="170"/>
        <end position="187"/>
    </location>
</feature>
<reference evidence="3" key="1">
    <citation type="submission" date="2025-08" db="UniProtKB">
        <authorList>
            <consortium name="RefSeq"/>
        </authorList>
    </citation>
    <scope>IDENTIFICATION</scope>
    <source>
        <tissue evidence="3">Whole Larva</tissue>
    </source>
</reference>
<protein>
    <submittedName>
        <fullName evidence="3">Uncharacterized protein LOC108560405</fullName>
    </submittedName>
</protein>
<feature type="region of interest" description="Disordered" evidence="1">
    <location>
        <begin position="145"/>
        <end position="187"/>
    </location>
</feature>
<organism evidence="2 3">
    <name type="scientific">Nicrophorus vespilloides</name>
    <name type="common">Boreal carrion beetle</name>
    <dbReference type="NCBI Taxonomy" id="110193"/>
    <lineage>
        <taxon>Eukaryota</taxon>
        <taxon>Metazoa</taxon>
        <taxon>Ecdysozoa</taxon>
        <taxon>Arthropoda</taxon>
        <taxon>Hexapoda</taxon>
        <taxon>Insecta</taxon>
        <taxon>Pterygota</taxon>
        <taxon>Neoptera</taxon>
        <taxon>Endopterygota</taxon>
        <taxon>Coleoptera</taxon>
        <taxon>Polyphaga</taxon>
        <taxon>Staphyliniformia</taxon>
        <taxon>Silphidae</taxon>
        <taxon>Nicrophorinae</taxon>
        <taxon>Nicrophorus</taxon>
    </lineage>
</organism>
<name>A0ABM1MFS1_NICVS</name>
<keyword evidence="2" id="KW-1185">Reference proteome</keyword>
<dbReference type="Proteomes" id="UP000695000">
    <property type="component" value="Unplaced"/>
</dbReference>
<accession>A0ABM1MFS1</accession>
<evidence type="ECO:0000313" key="3">
    <source>
        <dbReference type="RefSeq" id="XP_017773421.1"/>
    </source>
</evidence>
<evidence type="ECO:0000313" key="2">
    <source>
        <dbReference type="Proteomes" id="UP000695000"/>
    </source>
</evidence>
<dbReference type="RefSeq" id="XP_017773421.1">
    <property type="nucleotide sequence ID" value="XM_017917932.1"/>
</dbReference>
<proteinExistence type="predicted"/>
<dbReference type="GeneID" id="108560405"/>